<dbReference type="SMART" id="SM00181">
    <property type="entry name" value="EGF"/>
    <property type="match status" value="2"/>
</dbReference>
<dbReference type="EMBL" id="KB292622">
    <property type="protein sequence ID" value="ELU17236.1"/>
    <property type="molecule type" value="Genomic_DNA"/>
</dbReference>
<dbReference type="SMART" id="SM00179">
    <property type="entry name" value="EGF_CA"/>
    <property type="match status" value="2"/>
</dbReference>
<feature type="region of interest" description="Disordered" evidence="8">
    <location>
        <begin position="211"/>
        <end position="239"/>
    </location>
</feature>
<dbReference type="GO" id="GO:0005509">
    <property type="term" value="F:calcium ion binding"/>
    <property type="evidence" value="ECO:0007669"/>
    <property type="project" value="InterPro"/>
</dbReference>
<keyword evidence="2" id="KW-0964">Secreted</keyword>
<evidence type="ECO:0000259" key="9">
    <source>
        <dbReference type="SMART" id="SM00179"/>
    </source>
</evidence>
<evidence type="ECO:0008006" key="14">
    <source>
        <dbReference type="Google" id="ProtNLM"/>
    </source>
</evidence>
<keyword evidence="13" id="KW-1185">Reference proteome</keyword>
<dbReference type="InterPro" id="IPR050751">
    <property type="entry name" value="ECM_structural_protein"/>
</dbReference>
<evidence type="ECO:0000256" key="1">
    <source>
        <dbReference type="ARBA" id="ARBA00004613"/>
    </source>
</evidence>
<dbReference type="EnsemblMetazoa" id="CapteT209143">
    <property type="protein sequence ID" value="CapteP209143"/>
    <property type="gene ID" value="CapteG209143"/>
</dbReference>
<keyword evidence="6" id="KW-1015">Disulfide bond</keyword>
<dbReference type="GO" id="GO:0005576">
    <property type="term" value="C:extracellular region"/>
    <property type="evidence" value="ECO:0007669"/>
    <property type="project" value="UniProtKB-SubCell"/>
</dbReference>
<evidence type="ECO:0000256" key="8">
    <source>
        <dbReference type="SAM" id="MobiDB-lite"/>
    </source>
</evidence>
<dbReference type="STRING" id="283909.R7VKC6"/>
<name>R7VKC6_CAPTE</name>
<evidence type="ECO:0000256" key="5">
    <source>
        <dbReference type="ARBA" id="ARBA00022737"/>
    </source>
</evidence>
<evidence type="ECO:0000256" key="4">
    <source>
        <dbReference type="ARBA" id="ARBA00022729"/>
    </source>
</evidence>
<feature type="domain" description="EGF-like calcium-binding" evidence="9">
    <location>
        <begin position="284"/>
        <end position="327"/>
    </location>
</feature>
<reference evidence="13" key="1">
    <citation type="submission" date="2012-12" db="EMBL/GenBank/DDBJ databases">
        <authorList>
            <person name="Hellsten U."/>
            <person name="Grimwood J."/>
            <person name="Chapman J.A."/>
            <person name="Shapiro H."/>
            <person name="Aerts A."/>
            <person name="Otillar R.P."/>
            <person name="Terry A.Y."/>
            <person name="Boore J.L."/>
            <person name="Simakov O."/>
            <person name="Marletaz F."/>
            <person name="Cho S.-J."/>
            <person name="Edsinger-Gonzales E."/>
            <person name="Havlak P."/>
            <person name="Kuo D.-H."/>
            <person name="Larsson T."/>
            <person name="Lv J."/>
            <person name="Arendt D."/>
            <person name="Savage R."/>
            <person name="Osoegawa K."/>
            <person name="de Jong P."/>
            <person name="Lindberg D.R."/>
            <person name="Seaver E.C."/>
            <person name="Weisblat D.A."/>
            <person name="Putnam N.H."/>
            <person name="Grigoriev I.V."/>
            <person name="Rokhsar D.S."/>
        </authorList>
    </citation>
    <scope>NUCLEOTIDE SEQUENCE</scope>
    <source>
        <strain evidence="13">I ESC-2004</strain>
    </source>
</reference>
<keyword evidence="4" id="KW-0732">Signal</keyword>
<evidence type="ECO:0000313" key="13">
    <source>
        <dbReference type="Proteomes" id="UP000014760"/>
    </source>
</evidence>
<feature type="compositionally biased region" description="Polar residues" evidence="8">
    <location>
        <begin position="211"/>
        <end position="230"/>
    </location>
</feature>
<evidence type="ECO:0000256" key="6">
    <source>
        <dbReference type="ARBA" id="ARBA00023157"/>
    </source>
</evidence>
<sequence>MSLRHRQGGTYDFTFIFSYIINSATLISLSRSGVIGGLTLKEFKDRKEVTVNGERWFALVVAHHKTGNRQPATMLLPEQLVNDMKLYEKKFRPKRNCVKFLLAQKGNACDNPCKYQSIFTAKHQLTHVTSTQARGYFDQMMQKMDQRHREVTLAMDMPVLNPTAITNHTMQTAKSHYFTEDSIPSAVNTLTAFIIFARDFESKCIEHVTESNVVEDSPQGNAGVEQSSGSKRTEPSDKEIQQQFDDALRSVYHVTLEETRQSLQTLVKREFEGFETTQFQKKYINECLGESGVDYDKDCHECINTIGSYTCRCDHGYELLPNGTSCGDIDECERGMYEDDCHICVNLIGGFTCLCNDTYMLDPNNNNETCIGQ</sequence>
<accession>R7VKC6</accession>
<dbReference type="InterPro" id="IPR001881">
    <property type="entry name" value="EGF-like_Ca-bd_dom"/>
</dbReference>
<proteinExistence type="predicted"/>
<dbReference type="CDD" id="cd00054">
    <property type="entry name" value="EGF_CA"/>
    <property type="match status" value="2"/>
</dbReference>
<dbReference type="InterPro" id="IPR009030">
    <property type="entry name" value="Growth_fac_rcpt_cys_sf"/>
</dbReference>
<dbReference type="Gene3D" id="2.10.25.10">
    <property type="entry name" value="Laminin"/>
    <property type="match status" value="2"/>
</dbReference>
<reference evidence="11 13" key="2">
    <citation type="journal article" date="2013" name="Nature">
        <title>Insights into bilaterian evolution from three spiralian genomes.</title>
        <authorList>
            <person name="Simakov O."/>
            <person name="Marletaz F."/>
            <person name="Cho S.J."/>
            <person name="Edsinger-Gonzales E."/>
            <person name="Havlak P."/>
            <person name="Hellsten U."/>
            <person name="Kuo D.H."/>
            <person name="Larsson T."/>
            <person name="Lv J."/>
            <person name="Arendt D."/>
            <person name="Savage R."/>
            <person name="Osoegawa K."/>
            <person name="de Jong P."/>
            <person name="Grimwood J."/>
            <person name="Chapman J.A."/>
            <person name="Shapiro H."/>
            <person name="Aerts A."/>
            <person name="Otillar R.P."/>
            <person name="Terry A.Y."/>
            <person name="Boore J.L."/>
            <person name="Grigoriev I.V."/>
            <person name="Lindberg D.R."/>
            <person name="Seaver E.C."/>
            <person name="Weisblat D.A."/>
            <person name="Putnam N.H."/>
            <person name="Rokhsar D.S."/>
        </authorList>
    </citation>
    <scope>NUCLEOTIDE SEQUENCE</scope>
    <source>
        <strain evidence="11 13">I ESC-2004</strain>
    </source>
</reference>
<dbReference type="FunFam" id="2.10.25.10:FF:000014">
    <property type="entry name" value="Latent-transforming growth factor beta-binding protein 3"/>
    <property type="match status" value="1"/>
</dbReference>
<dbReference type="AlphaFoldDB" id="R7VKC6"/>
<comment type="subcellular location">
    <subcellularLocation>
        <location evidence="1">Secreted</location>
    </subcellularLocation>
</comment>
<protein>
    <recommendedName>
        <fullName evidence="14">EGF-like domain-containing protein</fullName>
    </recommendedName>
</protein>
<dbReference type="PANTHER" id="PTHR24034">
    <property type="entry name" value="EGF-LIKE DOMAIN-CONTAINING PROTEIN"/>
    <property type="match status" value="1"/>
</dbReference>
<evidence type="ECO:0000313" key="11">
    <source>
        <dbReference type="EMBL" id="ELU17236.1"/>
    </source>
</evidence>
<dbReference type="InterPro" id="IPR026823">
    <property type="entry name" value="cEGF"/>
</dbReference>
<dbReference type="OrthoDB" id="6063061at2759"/>
<evidence type="ECO:0000256" key="2">
    <source>
        <dbReference type="ARBA" id="ARBA00022525"/>
    </source>
</evidence>
<dbReference type="SUPFAM" id="SSF57184">
    <property type="entry name" value="Growth factor receptor domain"/>
    <property type="match status" value="1"/>
</dbReference>
<dbReference type="InterPro" id="IPR000742">
    <property type="entry name" value="EGF"/>
</dbReference>
<evidence type="ECO:0000313" key="12">
    <source>
        <dbReference type="EnsemblMetazoa" id="CapteP209143"/>
    </source>
</evidence>
<dbReference type="Proteomes" id="UP000014760">
    <property type="component" value="Unassembled WGS sequence"/>
</dbReference>
<reference evidence="12" key="3">
    <citation type="submission" date="2015-06" db="UniProtKB">
        <authorList>
            <consortium name="EnsemblMetazoa"/>
        </authorList>
    </citation>
    <scope>IDENTIFICATION</scope>
</reference>
<dbReference type="EMBL" id="AMQN01017000">
    <property type="status" value="NOT_ANNOTATED_CDS"/>
    <property type="molecule type" value="Genomic_DNA"/>
</dbReference>
<feature type="domain" description="EGF-like calcium-binding" evidence="9">
    <location>
        <begin position="328"/>
        <end position="371"/>
    </location>
</feature>
<keyword evidence="5" id="KW-0677">Repeat</keyword>
<keyword evidence="3" id="KW-0245">EGF-like domain</keyword>
<dbReference type="Pfam" id="PF12662">
    <property type="entry name" value="cEGF"/>
    <property type="match status" value="1"/>
</dbReference>
<gene>
    <name evidence="11" type="ORF">CAPTEDRAFT_209143</name>
</gene>
<evidence type="ECO:0000256" key="3">
    <source>
        <dbReference type="ARBA" id="ARBA00022536"/>
    </source>
</evidence>
<feature type="domain" description="EGF-like" evidence="10">
    <location>
        <begin position="331"/>
        <end position="371"/>
    </location>
</feature>
<organism evidence="11">
    <name type="scientific">Capitella teleta</name>
    <name type="common">Polychaete worm</name>
    <dbReference type="NCBI Taxonomy" id="283909"/>
    <lineage>
        <taxon>Eukaryota</taxon>
        <taxon>Metazoa</taxon>
        <taxon>Spiralia</taxon>
        <taxon>Lophotrochozoa</taxon>
        <taxon>Annelida</taxon>
        <taxon>Polychaeta</taxon>
        <taxon>Sedentaria</taxon>
        <taxon>Scolecida</taxon>
        <taxon>Capitellidae</taxon>
        <taxon>Capitella</taxon>
    </lineage>
</organism>
<dbReference type="HOGENOM" id="CLU_742355_0_0_1"/>
<feature type="domain" description="EGF-like" evidence="10">
    <location>
        <begin position="286"/>
        <end position="327"/>
    </location>
</feature>
<evidence type="ECO:0000256" key="7">
    <source>
        <dbReference type="ARBA" id="ARBA00023180"/>
    </source>
</evidence>
<dbReference type="PANTHER" id="PTHR24034:SF209">
    <property type="entry name" value="EGF-LIKE DOMAIN-CONTAINING PROTEIN"/>
    <property type="match status" value="1"/>
</dbReference>
<keyword evidence="7" id="KW-0325">Glycoprotein</keyword>
<evidence type="ECO:0000259" key="10">
    <source>
        <dbReference type="SMART" id="SM00181"/>
    </source>
</evidence>
<dbReference type="EMBL" id="AMQN01016999">
    <property type="status" value="NOT_ANNOTATED_CDS"/>
    <property type="molecule type" value="Genomic_DNA"/>
</dbReference>